<keyword evidence="7" id="KW-0547">Nucleotide-binding</keyword>
<sequence length="679" mass="76863">MAKDAEKTREPNPKPPGDNKPELRKTDEDPVGKVYDSRLIKRLGHYLRPYWWQAAISSISISLKSMSDVAGPYLVMVGIDRYFPTDKGSNSASLLSHEGGPTSYLIRHLPTDPMHGITRLALIFLVAQVSAYLFEFIQTYLMQWTGQKIMFDLRRDIFQHMQRMHVGFFDTHAVGRLVTRITSDVDAINEMFTGGILAIVDDFFTLTIMAIVMLNINWWLALLAFAVLPLILIVTRLFRNSVRESYRRVRAAIARINSFTQEHISGMAVVQLFNREERAYQDFEAVNRLHMIAFKDTIFAYALYYPAVEILSSVAIALVIWRGGFGVLAGTVTIGMLAAFNMYSQRFWRPIQDLSDKYNILQAAMAACERIFKLMDTEPEIVSPANPRSGDGSNRIEFHHVWFTYQKLTPEQKELVNRVADSFEHARELAALSDIEWILKDVSFTIEPGQTVAIVGHTGAGKTTLTSLMMRFYDVTAGSIRLDGVDLRELDLAALRSHFAVVLQDPFLFTGTIAENIRFGNEAITEDAMRQAARDVNVLDFVESLPAEFDEPVQERGNSLSTGQKQLINFARALAYNPRILILDEATSSVDTDTELRIRGALERMVEGRTSVLIAHRLSTIQRADTILVMHKGQLRELGTHQELLANRGLYWKLYQLQYKDQELGVHTLTSRVPSPTTS</sequence>
<dbReference type="SUPFAM" id="SSF90123">
    <property type="entry name" value="ABC transporter transmembrane region"/>
    <property type="match status" value="1"/>
</dbReference>
<dbReference type="EC" id="7.6.2.2" evidence="3"/>
<keyword evidence="10 14" id="KW-0472">Membrane</keyword>
<comment type="subcellular location">
    <subcellularLocation>
        <location evidence="1">Cell membrane</location>
        <topology evidence="1">Multi-pass membrane protein</topology>
    </subcellularLocation>
</comment>
<evidence type="ECO:0000256" key="3">
    <source>
        <dbReference type="ARBA" id="ARBA00012191"/>
    </source>
</evidence>
<proteinExistence type="inferred from homology"/>
<evidence type="ECO:0000313" key="17">
    <source>
        <dbReference type="EMBL" id="XBH19299.1"/>
    </source>
</evidence>
<dbReference type="AlphaFoldDB" id="A0AAU7DPQ4"/>
<dbReference type="GO" id="GO:0008559">
    <property type="term" value="F:ABC-type xenobiotic transporter activity"/>
    <property type="evidence" value="ECO:0007669"/>
    <property type="project" value="UniProtKB-EC"/>
</dbReference>
<dbReference type="GO" id="GO:0016887">
    <property type="term" value="F:ATP hydrolysis activity"/>
    <property type="evidence" value="ECO:0007669"/>
    <property type="project" value="InterPro"/>
</dbReference>
<dbReference type="InterPro" id="IPR039421">
    <property type="entry name" value="Type_1_exporter"/>
</dbReference>
<dbReference type="GO" id="GO:0005524">
    <property type="term" value="F:ATP binding"/>
    <property type="evidence" value="ECO:0007669"/>
    <property type="project" value="UniProtKB-KW"/>
</dbReference>
<dbReference type="FunFam" id="3.40.50.300:FF:000221">
    <property type="entry name" value="Multidrug ABC transporter ATP-binding protein"/>
    <property type="match status" value="1"/>
</dbReference>
<dbReference type="FunFam" id="1.20.1560.10:FF:000011">
    <property type="entry name" value="Multidrug ABC transporter ATP-binding protein"/>
    <property type="match status" value="1"/>
</dbReference>
<evidence type="ECO:0000256" key="5">
    <source>
        <dbReference type="ARBA" id="ARBA00022475"/>
    </source>
</evidence>
<dbReference type="RefSeq" id="WP_348264515.1">
    <property type="nucleotide sequence ID" value="NZ_CP121196.1"/>
</dbReference>
<keyword evidence="8 17" id="KW-0067">ATP-binding</keyword>
<dbReference type="CDD" id="cd18544">
    <property type="entry name" value="ABC_6TM_TmrA_like"/>
    <property type="match status" value="1"/>
</dbReference>
<feature type="domain" description="ABC transmembrane type-1" evidence="16">
    <location>
        <begin position="55"/>
        <end position="363"/>
    </location>
</feature>
<keyword evidence="5" id="KW-1003">Cell membrane</keyword>
<evidence type="ECO:0000256" key="1">
    <source>
        <dbReference type="ARBA" id="ARBA00004651"/>
    </source>
</evidence>
<protein>
    <recommendedName>
        <fullName evidence="12">Multidrug resistance-like ATP-binding protein MdlA</fullName>
        <ecNumber evidence="3">7.6.2.2</ecNumber>
    </recommendedName>
</protein>
<evidence type="ECO:0000256" key="2">
    <source>
        <dbReference type="ARBA" id="ARBA00006526"/>
    </source>
</evidence>
<evidence type="ECO:0000256" key="13">
    <source>
        <dbReference type="SAM" id="MobiDB-lite"/>
    </source>
</evidence>
<dbReference type="PANTHER" id="PTHR43394:SF1">
    <property type="entry name" value="ATP-BINDING CASSETTE SUB-FAMILY B MEMBER 10, MITOCHONDRIAL"/>
    <property type="match status" value="1"/>
</dbReference>
<dbReference type="InterPro" id="IPR036640">
    <property type="entry name" value="ABC1_TM_sf"/>
</dbReference>
<dbReference type="Gene3D" id="1.20.1560.10">
    <property type="entry name" value="ABC transporter type 1, transmembrane domain"/>
    <property type="match status" value="1"/>
</dbReference>
<dbReference type="EMBL" id="CP121196">
    <property type="protein sequence ID" value="XBH19299.1"/>
    <property type="molecule type" value="Genomic_DNA"/>
</dbReference>
<dbReference type="InterPro" id="IPR003439">
    <property type="entry name" value="ABC_transporter-like_ATP-bd"/>
</dbReference>
<evidence type="ECO:0000256" key="12">
    <source>
        <dbReference type="ARBA" id="ARBA00074518"/>
    </source>
</evidence>
<dbReference type="GO" id="GO:0005886">
    <property type="term" value="C:plasma membrane"/>
    <property type="evidence" value="ECO:0007669"/>
    <property type="project" value="UniProtKB-SubCell"/>
</dbReference>
<evidence type="ECO:0000259" key="16">
    <source>
        <dbReference type="PROSITE" id="PS50929"/>
    </source>
</evidence>
<evidence type="ECO:0000256" key="4">
    <source>
        <dbReference type="ARBA" id="ARBA00022448"/>
    </source>
</evidence>
<feature type="transmembrane region" description="Helical" evidence="14">
    <location>
        <begin position="298"/>
        <end position="321"/>
    </location>
</feature>
<dbReference type="Gene3D" id="3.40.50.300">
    <property type="entry name" value="P-loop containing nucleotide triphosphate hydrolases"/>
    <property type="match status" value="1"/>
</dbReference>
<name>A0AAU7DPQ4_9BACT</name>
<keyword evidence="9 14" id="KW-1133">Transmembrane helix</keyword>
<keyword evidence="6 14" id="KW-0812">Transmembrane</keyword>
<dbReference type="PROSITE" id="PS50893">
    <property type="entry name" value="ABC_TRANSPORTER_2"/>
    <property type="match status" value="1"/>
</dbReference>
<gene>
    <name evidence="17" type="ORF">P8935_08270</name>
</gene>
<evidence type="ECO:0000256" key="8">
    <source>
        <dbReference type="ARBA" id="ARBA00022840"/>
    </source>
</evidence>
<dbReference type="PROSITE" id="PS50929">
    <property type="entry name" value="ABC_TM1F"/>
    <property type="match status" value="1"/>
</dbReference>
<evidence type="ECO:0000256" key="11">
    <source>
        <dbReference type="ARBA" id="ARBA00034018"/>
    </source>
</evidence>
<dbReference type="SUPFAM" id="SSF52540">
    <property type="entry name" value="P-loop containing nucleoside triphosphate hydrolases"/>
    <property type="match status" value="1"/>
</dbReference>
<accession>A0AAU7DPQ4</accession>
<feature type="transmembrane region" description="Helical" evidence="14">
    <location>
        <begin position="120"/>
        <end position="141"/>
    </location>
</feature>
<dbReference type="InterPro" id="IPR011527">
    <property type="entry name" value="ABC1_TM_dom"/>
</dbReference>
<dbReference type="Pfam" id="PF00005">
    <property type="entry name" value="ABC_tran"/>
    <property type="match status" value="1"/>
</dbReference>
<organism evidence="17">
    <name type="scientific">Telmatobacter sp. DSM 110680</name>
    <dbReference type="NCBI Taxonomy" id="3036704"/>
    <lineage>
        <taxon>Bacteria</taxon>
        <taxon>Pseudomonadati</taxon>
        <taxon>Acidobacteriota</taxon>
        <taxon>Terriglobia</taxon>
        <taxon>Terriglobales</taxon>
        <taxon>Acidobacteriaceae</taxon>
        <taxon>Telmatobacter</taxon>
    </lineage>
</organism>
<dbReference type="Pfam" id="PF00664">
    <property type="entry name" value="ABC_membrane"/>
    <property type="match status" value="1"/>
</dbReference>
<evidence type="ECO:0000256" key="10">
    <source>
        <dbReference type="ARBA" id="ARBA00023136"/>
    </source>
</evidence>
<reference evidence="17" key="1">
    <citation type="submission" date="2023-03" db="EMBL/GenBank/DDBJ databases">
        <title>Edaphobacter sp.</title>
        <authorList>
            <person name="Huber K.J."/>
            <person name="Papendorf J."/>
            <person name="Pilke C."/>
            <person name="Bunk B."/>
            <person name="Sproeer C."/>
            <person name="Pester M."/>
        </authorList>
    </citation>
    <scope>NUCLEOTIDE SEQUENCE</scope>
    <source>
        <strain evidence="17">DSM 110680</strain>
    </source>
</reference>
<evidence type="ECO:0000259" key="15">
    <source>
        <dbReference type="PROSITE" id="PS50893"/>
    </source>
</evidence>
<dbReference type="InterPro" id="IPR003593">
    <property type="entry name" value="AAA+_ATPase"/>
</dbReference>
<dbReference type="SMART" id="SM00382">
    <property type="entry name" value="AAA"/>
    <property type="match status" value="1"/>
</dbReference>
<keyword evidence="4" id="KW-0813">Transport</keyword>
<feature type="transmembrane region" description="Helical" evidence="14">
    <location>
        <begin position="218"/>
        <end position="238"/>
    </location>
</feature>
<dbReference type="GO" id="GO:0015421">
    <property type="term" value="F:ABC-type oligopeptide transporter activity"/>
    <property type="evidence" value="ECO:0007669"/>
    <property type="project" value="TreeGrafter"/>
</dbReference>
<evidence type="ECO:0000256" key="9">
    <source>
        <dbReference type="ARBA" id="ARBA00022989"/>
    </source>
</evidence>
<dbReference type="InterPro" id="IPR027417">
    <property type="entry name" value="P-loop_NTPase"/>
</dbReference>
<comment type="similarity">
    <text evidence="2">Belongs to the ABC transporter superfamily. Drug exporter-2 (TC 3.A.1.117) family.</text>
</comment>
<comment type="catalytic activity">
    <reaction evidence="11">
        <text>ATP + H2O + xenobioticSide 1 = ADP + phosphate + xenobioticSide 2.</text>
        <dbReference type="EC" id="7.6.2.2"/>
    </reaction>
</comment>
<evidence type="ECO:0000256" key="14">
    <source>
        <dbReference type="SAM" id="Phobius"/>
    </source>
</evidence>
<feature type="domain" description="ABC transporter" evidence="15">
    <location>
        <begin position="417"/>
        <end position="657"/>
    </location>
</feature>
<evidence type="ECO:0000256" key="6">
    <source>
        <dbReference type="ARBA" id="ARBA00022692"/>
    </source>
</evidence>
<evidence type="ECO:0000256" key="7">
    <source>
        <dbReference type="ARBA" id="ARBA00022741"/>
    </source>
</evidence>
<dbReference type="PANTHER" id="PTHR43394">
    <property type="entry name" value="ATP-DEPENDENT PERMEASE MDL1, MITOCHONDRIAL"/>
    <property type="match status" value="1"/>
</dbReference>
<feature type="region of interest" description="Disordered" evidence="13">
    <location>
        <begin position="1"/>
        <end position="29"/>
    </location>
</feature>
<feature type="transmembrane region" description="Helical" evidence="14">
    <location>
        <begin position="327"/>
        <end position="344"/>
    </location>
</feature>